<dbReference type="AlphaFoldDB" id="A0A3A9B5E3"/>
<evidence type="ECO:0000256" key="4">
    <source>
        <dbReference type="RuleBase" id="RU361188"/>
    </source>
</evidence>
<proteinExistence type="inferred from homology"/>
<evidence type="ECO:0000259" key="5">
    <source>
        <dbReference type="Pfam" id="PF02055"/>
    </source>
</evidence>
<comment type="caution">
    <text evidence="7">The sequence shown here is derived from an EMBL/GenBank/DDBJ whole genome shotgun (WGS) entry which is preliminary data.</text>
</comment>
<reference evidence="7 8" key="1">
    <citation type="submission" date="2018-09" db="EMBL/GenBank/DDBJ databases">
        <title>Murine metabolic-syndrome-specific gut microbial biobank.</title>
        <authorList>
            <person name="Liu C."/>
        </authorList>
    </citation>
    <scope>NUCLEOTIDE SEQUENCE [LARGE SCALE GENOMIC DNA]</scope>
    <source>
        <strain evidence="7 8">0.1xD8-82</strain>
    </source>
</reference>
<sequence>MKTLQTITYYNKETGDISWEEKRIKVQREALLERQIESNVVGLYPDYLFQEIDGFGCAMTETACYLLSQMAPDIRREALKCWFGPDGINARFIRIHIDSCDYSLEEYQAVENPLEDPELHTFSISRDKKYIIPVVKEAMELCKEPVCVLLSPWSPPVQWKTPPEIKKNDAAVYGGKDGSADLTKPNRCFGGRLKPKYYASWAKYLVKFVKAYLEEGLNVTMLSIQNEANAATSWDSCVWSGDEEREFLVSHLYPAMKEAGLEKKIGLYIWDHNKERMIEHIDEMMTGEAVNMIEGFAYHWYTGDHFEALSLLRGRYPDKLLMHSESCGLHIPGKALAFDLPKDKQQELPGQMKEFLKMTPREVDFQDAQNYAHDIIGDINHGMNRWIDWNMIVDRTGGPRHVPGGFAAPMIAEEDGSYTRTISYEYIRQIARTILPGARRMGISVYGHDVEAAAVKNQDGTVGLVMVNRQKNRLPVALRMQGYLCEMTLPGETLSTVMIQPELCS</sequence>
<dbReference type="Gene3D" id="2.60.40.1180">
    <property type="entry name" value="Golgi alpha-mannosidase II"/>
    <property type="match status" value="1"/>
</dbReference>
<evidence type="ECO:0000259" key="6">
    <source>
        <dbReference type="Pfam" id="PF17189"/>
    </source>
</evidence>
<dbReference type="Gene3D" id="3.20.20.80">
    <property type="entry name" value="Glycosidases"/>
    <property type="match status" value="1"/>
</dbReference>
<dbReference type="InterPro" id="IPR001139">
    <property type="entry name" value="Glyco_hydro_30"/>
</dbReference>
<dbReference type="RefSeq" id="WP_120465607.1">
    <property type="nucleotide sequence ID" value="NZ_RAYQ01000001.1"/>
</dbReference>
<dbReference type="EMBL" id="RAYQ01000001">
    <property type="protein sequence ID" value="RKI94015.1"/>
    <property type="molecule type" value="Genomic_DNA"/>
</dbReference>
<evidence type="ECO:0000313" key="7">
    <source>
        <dbReference type="EMBL" id="RKI94015.1"/>
    </source>
</evidence>
<dbReference type="Proteomes" id="UP000280696">
    <property type="component" value="Unassembled WGS sequence"/>
</dbReference>
<dbReference type="InterPro" id="IPR033452">
    <property type="entry name" value="GH30_C"/>
</dbReference>
<keyword evidence="4" id="KW-0326">Glycosidase</keyword>
<feature type="domain" description="Glycosyl hydrolase family 30 beta sandwich" evidence="6">
    <location>
        <begin position="437"/>
        <end position="496"/>
    </location>
</feature>
<comment type="similarity">
    <text evidence="1 4">Belongs to the glycosyl hydrolase 30 family.</text>
</comment>
<dbReference type="InterPro" id="IPR033453">
    <property type="entry name" value="Glyco_hydro_30_TIM-barrel"/>
</dbReference>
<dbReference type="SUPFAM" id="SSF51445">
    <property type="entry name" value="(Trans)glycosidases"/>
    <property type="match status" value="1"/>
</dbReference>
<dbReference type="GO" id="GO:0016020">
    <property type="term" value="C:membrane"/>
    <property type="evidence" value="ECO:0007669"/>
    <property type="project" value="GOC"/>
</dbReference>
<dbReference type="InterPro" id="IPR017853">
    <property type="entry name" value="GH"/>
</dbReference>
<name>A0A3A9B5E3_9FIRM</name>
<dbReference type="Pfam" id="PF17189">
    <property type="entry name" value="Glyco_hydro_30C"/>
    <property type="match status" value="1"/>
</dbReference>
<feature type="domain" description="Glycosyl hydrolase family 30 TIM-barrel" evidence="5">
    <location>
        <begin position="52"/>
        <end position="327"/>
    </location>
</feature>
<dbReference type="PANTHER" id="PTHR11069">
    <property type="entry name" value="GLUCOSYLCERAMIDASE"/>
    <property type="match status" value="1"/>
</dbReference>
<accession>A0A3A9B5E3</accession>
<keyword evidence="2" id="KW-0732">Signal</keyword>
<keyword evidence="8" id="KW-1185">Reference proteome</keyword>
<evidence type="ECO:0000313" key="8">
    <source>
        <dbReference type="Proteomes" id="UP000280696"/>
    </source>
</evidence>
<dbReference type="InterPro" id="IPR013780">
    <property type="entry name" value="Glyco_hydro_b"/>
</dbReference>
<dbReference type="GO" id="GO:0004348">
    <property type="term" value="F:glucosylceramidase activity"/>
    <property type="evidence" value="ECO:0007669"/>
    <property type="project" value="InterPro"/>
</dbReference>
<organism evidence="7 8">
    <name type="scientific">Parablautia intestinalis</name>
    <dbReference type="NCBI Taxonomy" id="2320100"/>
    <lineage>
        <taxon>Bacteria</taxon>
        <taxon>Bacillati</taxon>
        <taxon>Bacillota</taxon>
        <taxon>Clostridia</taxon>
        <taxon>Lachnospirales</taxon>
        <taxon>Lachnospiraceae</taxon>
        <taxon>Parablautia</taxon>
    </lineage>
</organism>
<dbReference type="Pfam" id="PF02055">
    <property type="entry name" value="Glyco_hydro_30"/>
    <property type="match status" value="2"/>
</dbReference>
<evidence type="ECO:0000256" key="2">
    <source>
        <dbReference type="ARBA" id="ARBA00022729"/>
    </source>
</evidence>
<evidence type="ECO:0000256" key="3">
    <source>
        <dbReference type="ARBA" id="ARBA00022801"/>
    </source>
</evidence>
<dbReference type="PRINTS" id="PR00843">
    <property type="entry name" value="GLHYDRLASE30"/>
</dbReference>
<dbReference type="PANTHER" id="PTHR11069:SF23">
    <property type="entry name" value="LYSOSOMAL ACID GLUCOSYLCERAMIDASE"/>
    <property type="match status" value="1"/>
</dbReference>
<keyword evidence="3 4" id="KW-0378">Hydrolase</keyword>
<dbReference type="GO" id="GO:0006680">
    <property type="term" value="P:glucosylceramide catabolic process"/>
    <property type="evidence" value="ECO:0007669"/>
    <property type="project" value="TreeGrafter"/>
</dbReference>
<gene>
    <name evidence="7" type="ORF">D7V94_00045</name>
</gene>
<protein>
    <submittedName>
        <fullName evidence="7">Glycoside hydrolase</fullName>
    </submittedName>
</protein>
<dbReference type="OrthoDB" id="9806701at2"/>
<evidence type="ECO:0000256" key="1">
    <source>
        <dbReference type="ARBA" id="ARBA00005382"/>
    </source>
</evidence>
<feature type="domain" description="Glycosyl hydrolase family 30 TIM-barrel" evidence="5">
    <location>
        <begin position="364"/>
        <end position="413"/>
    </location>
</feature>